<evidence type="ECO:0000256" key="3">
    <source>
        <dbReference type="ARBA" id="ARBA00022989"/>
    </source>
</evidence>
<dbReference type="InterPro" id="IPR002810">
    <property type="entry name" value="NfeD-like_C"/>
</dbReference>
<keyword evidence="4 5" id="KW-0472">Membrane</keyword>
<dbReference type="Gene3D" id="3.30.479.30">
    <property type="entry name" value="Band 7 domain"/>
    <property type="match status" value="1"/>
</dbReference>
<dbReference type="GO" id="GO:0005886">
    <property type="term" value="C:plasma membrane"/>
    <property type="evidence" value="ECO:0007669"/>
    <property type="project" value="TreeGrafter"/>
</dbReference>
<evidence type="ECO:0000256" key="2">
    <source>
        <dbReference type="ARBA" id="ARBA00022692"/>
    </source>
</evidence>
<name>A0A3B1AL74_9ZZZZ</name>
<dbReference type="PANTHER" id="PTHR33507:SF3">
    <property type="entry name" value="INNER MEMBRANE PROTEIN YBBJ"/>
    <property type="match status" value="1"/>
</dbReference>
<evidence type="ECO:0000256" key="5">
    <source>
        <dbReference type="SAM" id="Phobius"/>
    </source>
</evidence>
<dbReference type="AlphaFoldDB" id="A0A3B1AL74"/>
<organism evidence="7">
    <name type="scientific">hydrothermal vent metagenome</name>
    <dbReference type="NCBI Taxonomy" id="652676"/>
    <lineage>
        <taxon>unclassified sequences</taxon>
        <taxon>metagenomes</taxon>
        <taxon>ecological metagenomes</taxon>
    </lineage>
</organism>
<dbReference type="InterPro" id="IPR052165">
    <property type="entry name" value="Membrane_assoc_protease"/>
</dbReference>
<protein>
    <submittedName>
        <fullName evidence="7">Protein QmcA (Possibly involved in integral membrane quality control)</fullName>
    </submittedName>
</protein>
<feature type="domain" description="NfeD-like C-terminal" evidence="6">
    <location>
        <begin position="118"/>
        <end position="170"/>
    </location>
</feature>
<evidence type="ECO:0000313" key="7">
    <source>
        <dbReference type="EMBL" id="VAX06676.1"/>
    </source>
</evidence>
<gene>
    <name evidence="7" type="ORF">MNBD_GAMMA26-436</name>
</gene>
<dbReference type="Pfam" id="PF01957">
    <property type="entry name" value="NfeD"/>
    <property type="match status" value="1"/>
</dbReference>
<keyword evidence="2 5" id="KW-0812">Transmembrane</keyword>
<keyword evidence="3 5" id="KW-1133">Transmembrane helix</keyword>
<dbReference type="Gene3D" id="2.40.50.140">
    <property type="entry name" value="Nucleic acid-binding proteins"/>
    <property type="match status" value="1"/>
</dbReference>
<dbReference type="PANTHER" id="PTHR33507">
    <property type="entry name" value="INNER MEMBRANE PROTEIN YBBJ"/>
    <property type="match status" value="1"/>
</dbReference>
<sequence length="175" mass="19150">MTNVRTVMGSMDLDELLSKRDHINAQLLNVVDDATTPWGVLAVALVILEILSPGVFFLWMGIAAGAVGLLVMVVPGLAWEYQLLAFALFCVASILASRWYLKRNPISTDQPQLNRRGEQYVGRIFTLEEPIVNGVGKIKVDDTTWKVCGHDCPAGNQVKVAGVDGVILQVDMVQE</sequence>
<dbReference type="EMBL" id="UOFX01000016">
    <property type="protein sequence ID" value="VAX06676.1"/>
    <property type="molecule type" value="Genomic_DNA"/>
</dbReference>
<dbReference type="InterPro" id="IPR036013">
    <property type="entry name" value="Band_7/SPFH_dom_sf"/>
</dbReference>
<evidence type="ECO:0000256" key="1">
    <source>
        <dbReference type="ARBA" id="ARBA00004141"/>
    </source>
</evidence>
<comment type="subcellular location">
    <subcellularLocation>
        <location evidence="1">Membrane</location>
        <topology evidence="1">Multi-pass membrane protein</topology>
    </subcellularLocation>
</comment>
<feature type="transmembrane region" description="Helical" evidence="5">
    <location>
        <begin position="83"/>
        <end position="101"/>
    </location>
</feature>
<proteinExistence type="predicted"/>
<accession>A0A3B1AL74</accession>
<evidence type="ECO:0000259" key="6">
    <source>
        <dbReference type="Pfam" id="PF01957"/>
    </source>
</evidence>
<reference evidence="7" key="1">
    <citation type="submission" date="2018-06" db="EMBL/GenBank/DDBJ databases">
        <authorList>
            <person name="Zhirakovskaya E."/>
        </authorList>
    </citation>
    <scope>NUCLEOTIDE SEQUENCE</scope>
</reference>
<dbReference type="InterPro" id="IPR012340">
    <property type="entry name" value="NA-bd_OB-fold"/>
</dbReference>
<evidence type="ECO:0000256" key="4">
    <source>
        <dbReference type="ARBA" id="ARBA00023136"/>
    </source>
</evidence>
<dbReference type="SUPFAM" id="SSF117892">
    <property type="entry name" value="Band 7/SPFH domain"/>
    <property type="match status" value="1"/>
</dbReference>